<gene>
    <name evidence="15" type="primary">asd</name>
    <name evidence="17" type="ORF">ACFSM5_17370</name>
</gene>
<keyword evidence="12 15" id="KW-0457">Lysine biosynthesis</keyword>
<evidence type="ECO:0000259" key="16">
    <source>
        <dbReference type="SMART" id="SM00859"/>
    </source>
</evidence>
<feature type="binding site" evidence="15">
    <location>
        <begin position="39"/>
        <end position="40"/>
    </location>
    <ligand>
        <name>NADP(+)</name>
        <dbReference type="ChEBI" id="CHEBI:58349"/>
    </ligand>
</feature>
<protein>
    <recommendedName>
        <fullName evidence="6 15">Aspartate-semialdehyde dehydrogenase</fullName>
        <shortName evidence="15">ASA dehydrogenase</shortName>
        <shortName evidence="15">ASADH</shortName>
        <ecNumber evidence="6 15">1.2.1.11</ecNumber>
    </recommendedName>
    <alternativeName>
        <fullName evidence="15">Aspartate-beta-semialdehyde dehydrogenase</fullName>
    </alternativeName>
</protein>
<dbReference type="Pfam" id="PF02774">
    <property type="entry name" value="Semialdhyde_dhC"/>
    <property type="match status" value="1"/>
</dbReference>
<comment type="subunit">
    <text evidence="5 15">Homodimer.</text>
</comment>
<dbReference type="InterPro" id="IPR036291">
    <property type="entry name" value="NAD(P)-bd_dom_sf"/>
</dbReference>
<evidence type="ECO:0000256" key="9">
    <source>
        <dbReference type="ARBA" id="ARBA00022857"/>
    </source>
</evidence>
<dbReference type="PANTHER" id="PTHR46278:SF2">
    <property type="entry name" value="ASPARTATE-SEMIALDEHYDE DEHYDROGENASE"/>
    <property type="match status" value="1"/>
</dbReference>
<feature type="binding site" evidence="15">
    <location>
        <begin position="160"/>
        <end position="161"/>
    </location>
    <ligand>
        <name>NADP(+)</name>
        <dbReference type="ChEBI" id="CHEBI:58349"/>
    </ligand>
</feature>
<evidence type="ECO:0000256" key="6">
    <source>
        <dbReference type="ARBA" id="ARBA00013120"/>
    </source>
</evidence>
<dbReference type="RefSeq" id="WP_379877789.1">
    <property type="nucleotide sequence ID" value="NZ_JBHUIP010000014.1"/>
</dbReference>
<sequence length="334" mass="35829">MAKAVGIVGATGAVGAELIQVLADLKFPVGSLHLFASERSAGKTVTTPFGIKTIETFSVEAASKMDIVLLAVSGEFAKQYAPLLAEKTIVIDNSSAFRLDENVPLVIPEINGEAVKELRRNHQLVANPNCTTAIAAMALWPLHKEFGLKKVIVSSYQATSGAGIEGMNELLEETGRVLGGEEAGHKVFAHPIAFNVIPHIDSFQENGYTKEEMKVTWETRKIFGAPDIAISCTAVRVPTLRVHAEAITIETEKPVNPGAARIVLKDAPGVDLVDNPEAKQYPMPVNATKKHNIEVGRIRQSIVFGDHGLDIFVAGDQLLKGAALNAVQIAQLFI</sequence>
<keyword evidence="11 15" id="KW-0560">Oxidoreductase</keyword>
<name>A0ABW5DUR4_9PROT</name>
<evidence type="ECO:0000313" key="17">
    <source>
        <dbReference type="EMBL" id="MFD2264679.1"/>
    </source>
</evidence>
<evidence type="ECO:0000256" key="12">
    <source>
        <dbReference type="ARBA" id="ARBA00023154"/>
    </source>
</evidence>
<evidence type="ECO:0000256" key="3">
    <source>
        <dbReference type="ARBA" id="ARBA00005097"/>
    </source>
</evidence>
<comment type="caution">
    <text evidence="17">The sequence shown here is derived from an EMBL/GenBank/DDBJ whole genome shotgun (WGS) entry which is preliminary data.</text>
</comment>
<keyword evidence="8 15" id="KW-0791">Threonine biosynthesis</keyword>
<comment type="function">
    <text evidence="15">Catalyzes the NADPH-dependent formation of L-aspartate-semialdehyde (L-ASA) by the reductive dephosphorylation of L-aspartyl-4-phosphate.</text>
</comment>
<dbReference type="PANTHER" id="PTHR46278">
    <property type="entry name" value="DEHYDROGENASE, PUTATIVE-RELATED"/>
    <property type="match status" value="1"/>
</dbReference>
<dbReference type="SUPFAM" id="SSF55347">
    <property type="entry name" value="Glyceraldehyde-3-phosphate dehydrogenase-like, C-terminal domain"/>
    <property type="match status" value="1"/>
</dbReference>
<evidence type="ECO:0000313" key="18">
    <source>
        <dbReference type="Proteomes" id="UP001597295"/>
    </source>
</evidence>
<dbReference type="SMART" id="SM00859">
    <property type="entry name" value="Semialdhyde_dh"/>
    <property type="match status" value="1"/>
</dbReference>
<reference evidence="18" key="1">
    <citation type="journal article" date="2019" name="Int. J. Syst. Evol. Microbiol.">
        <title>The Global Catalogue of Microorganisms (GCM) 10K type strain sequencing project: providing services to taxonomists for standard genome sequencing and annotation.</title>
        <authorList>
            <consortium name="The Broad Institute Genomics Platform"/>
            <consortium name="The Broad Institute Genome Sequencing Center for Infectious Disease"/>
            <person name="Wu L."/>
            <person name="Ma J."/>
        </authorList>
    </citation>
    <scope>NUCLEOTIDE SEQUENCE [LARGE SCALE GENOMIC DNA]</scope>
    <source>
        <strain evidence="18">CGMCC 1.19062</strain>
    </source>
</reference>
<dbReference type="InterPro" id="IPR000534">
    <property type="entry name" value="Semialdehyde_DH_NAD-bd"/>
</dbReference>
<keyword evidence="9 15" id="KW-0521">NADP</keyword>
<evidence type="ECO:0000256" key="10">
    <source>
        <dbReference type="ARBA" id="ARBA00022915"/>
    </source>
</evidence>
<feature type="active site" description="Acyl-thioester intermediate" evidence="15">
    <location>
        <position position="130"/>
    </location>
</feature>
<comment type="pathway">
    <text evidence="2 15">Amino-acid biosynthesis; L-lysine biosynthesis via DAP pathway; (S)-tetrahydrodipicolinate from L-aspartate: step 2/4.</text>
</comment>
<feature type="binding site" evidence="15">
    <location>
        <position position="98"/>
    </location>
    <ligand>
        <name>phosphate</name>
        <dbReference type="ChEBI" id="CHEBI:43474"/>
    </ligand>
</feature>
<evidence type="ECO:0000256" key="4">
    <source>
        <dbReference type="ARBA" id="ARBA00010584"/>
    </source>
</evidence>
<keyword evidence="10 15" id="KW-0220">Diaminopimelate biosynthesis</keyword>
<dbReference type="EC" id="1.2.1.11" evidence="6 15"/>
<dbReference type="PIRSF" id="PIRSF000148">
    <property type="entry name" value="ASA_dh"/>
    <property type="match status" value="1"/>
</dbReference>
<comment type="catalytic activity">
    <reaction evidence="14 15">
        <text>L-aspartate 4-semialdehyde + phosphate + NADP(+) = 4-phospho-L-aspartate + NADPH + H(+)</text>
        <dbReference type="Rhea" id="RHEA:24284"/>
        <dbReference type="ChEBI" id="CHEBI:15378"/>
        <dbReference type="ChEBI" id="CHEBI:43474"/>
        <dbReference type="ChEBI" id="CHEBI:57535"/>
        <dbReference type="ChEBI" id="CHEBI:57783"/>
        <dbReference type="ChEBI" id="CHEBI:58349"/>
        <dbReference type="ChEBI" id="CHEBI:537519"/>
        <dbReference type="EC" id="1.2.1.11"/>
    </reaction>
</comment>
<comment type="pathway">
    <text evidence="3 15">Amino-acid biosynthesis; L-threonine biosynthesis; L-threonine from L-aspartate: step 2/5.</text>
</comment>
<feature type="binding site" evidence="15">
    <location>
        <begin position="11"/>
        <end position="14"/>
    </location>
    <ligand>
        <name>NADP(+)</name>
        <dbReference type="ChEBI" id="CHEBI:58349"/>
    </ligand>
</feature>
<dbReference type="CDD" id="cd18131">
    <property type="entry name" value="ASADH_C_bac_euk_like"/>
    <property type="match status" value="1"/>
</dbReference>
<evidence type="ECO:0000256" key="1">
    <source>
        <dbReference type="ARBA" id="ARBA00005021"/>
    </source>
</evidence>
<evidence type="ECO:0000256" key="15">
    <source>
        <dbReference type="HAMAP-Rule" id="MF_02121"/>
    </source>
</evidence>
<organism evidence="17 18">
    <name type="scientific">Lacibacterium aquatile</name>
    <dbReference type="NCBI Taxonomy" id="1168082"/>
    <lineage>
        <taxon>Bacteria</taxon>
        <taxon>Pseudomonadati</taxon>
        <taxon>Pseudomonadota</taxon>
        <taxon>Alphaproteobacteria</taxon>
        <taxon>Rhodospirillales</taxon>
        <taxon>Rhodospirillaceae</taxon>
    </lineage>
</organism>
<dbReference type="InterPro" id="IPR012280">
    <property type="entry name" value="Semialdhyde_DH_dimer_dom"/>
</dbReference>
<feature type="binding site" evidence="15">
    <location>
        <position position="317"/>
    </location>
    <ligand>
        <name>NADP(+)</name>
        <dbReference type="ChEBI" id="CHEBI:58349"/>
    </ligand>
</feature>
<evidence type="ECO:0000256" key="8">
    <source>
        <dbReference type="ARBA" id="ARBA00022697"/>
    </source>
</evidence>
<keyword evidence="7 15" id="KW-0028">Amino-acid biosynthesis</keyword>
<dbReference type="Proteomes" id="UP001597295">
    <property type="component" value="Unassembled WGS sequence"/>
</dbReference>
<dbReference type="CDD" id="cd02316">
    <property type="entry name" value="VcASADH2_like_N"/>
    <property type="match status" value="1"/>
</dbReference>
<evidence type="ECO:0000256" key="13">
    <source>
        <dbReference type="ARBA" id="ARBA00023167"/>
    </source>
</evidence>
<dbReference type="InterPro" id="IPR005986">
    <property type="entry name" value="Asp_semialdehyde_DH_beta"/>
</dbReference>
<accession>A0ABW5DUR4</accession>
<evidence type="ECO:0000256" key="11">
    <source>
        <dbReference type="ARBA" id="ARBA00023002"/>
    </source>
</evidence>
<proteinExistence type="inferred from homology"/>
<dbReference type="SUPFAM" id="SSF51735">
    <property type="entry name" value="NAD(P)-binding Rossmann-fold domains"/>
    <property type="match status" value="1"/>
</dbReference>
<dbReference type="EMBL" id="JBHUIP010000014">
    <property type="protein sequence ID" value="MFD2264679.1"/>
    <property type="molecule type" value="Genomic_DNA"/>
</dbReference>
<dbReference type="GO" id="GO:0004073">
    <property type="term" value="F:aspartate-semialdehyde dehydrogenase activity"/>
    <property type="evidence" value="ECO:0007669"/>
    <property type="project" value="UniProtKB-EC"/>
</dbReference>
<dbReference type="InterPro" id="IPR012080">
    <property type="entry name" value="Asp_semialdehyde_DH"/>
</dbReference>
<evidence type="ECO:0000256" key="14">
    <source>
        <dbReference type="ARBA" id="ARBA00047891"/>
    </source>
</evidence>
<dbReference type="Gene3D" id="3.40.50.720">
    <property type="entry name" value="NAD(P)-binding Rossmann-like Domain"/>
    <property type="match status" value="1"/>
</dbReference>
<keyword evidence="18" id="KW-1185">Reference proteome</keyword>
<comment type="caution">
    <text evidence="15">Lacks conserved residue(s) required for the propagation of feature annotation.</text>
</comment>
<feature type="binding site" evidence="15">
    <location>
        <position position="236"/>
    </location>
    <ligand>
        <name>substrate</name>
    </ligand>
</feature>
<dbReference type="HAMAP" id="MF_02121">
    <property type="entry name" value="ASADH"/>
    <property type="match status" value="1"/>
</dbReference>
<comment type="similarity">
    <text evidence="4 15">Belongs to the aspartate-semialdehyde dehydrogenase family.</text>
</comment>
<comment type="pathway">
    <text evidence="1 15">Amino-acid biosynthesis; L-methionine biosynthesis via de novo pathway; L-homoserine from L-aspartate: step 2/3.</text>
</comment>
<dbReference type="NCBIfam" id="TIGR01296">
    <property type="entry name" value="asd_B"/>
    <property type="match status" value="1"/>
</dbReference>
<dbReference type="Gene3D" id="3.30.360.10">
    <property type="entry name" value="Dihydrodipicolinate Reductase, domain 2"/>
    <property type="match status" value="1"/>
</dbReference>
<evidence type="ECO:0000256" key="5">
    <source>
        <dbReference type="ARBA" id="ARBA00011738"/>
    </source>
</evidence>
<dbReference type="NCBIfam" id="NF011456">
    <property type="entry name" value="PRK14874.1"/>
    <property type="match status" value="1"/>
</dbReference>
<keyword evidence="13 15" id="KW-0486">Methionine biosynthesis</keyword>
<feature type="active site" description="Proton acceptor" evidence="15">
    <location>
        <position position="243"/>
    </location>
</feature>
<feature type="binding site" evidence="15">
    <location>
        <position position="157"/>
    </location>
    <ligand>
        <name>substrate</name>
    </ligand>
</feature>
<evidence type="ECO:0000256" key="2">
    <source>
        <dbReference type="ARBA" id="ARBA00005076"/>
    </source>
</evidence>
<evidence type="ECO:0000256" key="7">
    <source>
        <dbReference type="ARBA" id="ARBA00022605"/>
    </source>
</evidence>
<feature type="domain" description="Semialdehyde dehydrogenase NAD-binding" evidence="16">
    <location>
        <begin position="4"/>
        <end position="118"/>
    </location>
</feature>
<dbReference type="Pfam" id="PF01118">
    <property type="entry name" value="Semialdhyde_dh"/>
    <property type="match status" value="1"/>
</dbReference>